<dbReference type="InterPro" id="IPR043128">
    <property type="entry name" value="Rev_trsase/Diguanyl_cyclase"/>
</dbReference>
<evidence type="ECO:0000313" key="3">
    <source>
        <dbReference type="Proteomes" id="UP001219518"/>
    </source>
</evidence>
<dbReference type="Pfam" id="PF22938">
    <property type="entry name" value="Integrase_p58_C"/>
    <property type="match status" value="1"/>
</dbReference>
<sequence>MDVDVDVDEIAQVNVVNHDTTPFSDAEINTVPSLPEIKEDEPLPKDLQELVDRCTQLSETEKQELAKVLRKHHDIFAKDNTTFAHGYHNLEIHPDDQPKTAIILPEGLGLAHRQFEFTRLSFGLAAAPGAFQYITDRVITPAKVKTPENDLGETVSVYLDDICIGGDNFTQMLQKKQIRLTNNTITVNWTKVVPDGMSPTDIRKAQLLDPDIMPIMVAVQDQKKPEFQEIAENSNKTRSLWFQFNSLVIEGGVLYRKFEHPSGLKEKEELQLILPTKLEGVLHGRWHVDICGPISPKSREGHEYILVAVEAFSGWPVVVPLYKQTADEIAQALITHVFSIFGAPQSLLTDQGKAFDSKLFQEIMELYQIKKLRTTAFHPATNGKAERWIKTLKQHLMILVEQDRENWPKYLPFIAQAYRNLPHSSHKFSPYEVMFGAAMRSPLDAERGSPPKNVDMHKLYPMWVRKTMQDIHEVVADMNRKAAKRMKAYYDRNATLSPFLEGDLVYLYYPRRVTGISAKLTTRWEGPYKVVNLINDCNARIERVDNPSKKLIVHIDRLARCPAEEANVNKQDDMRNAWLLFVQ</sequence>
<dbReference type="SUPFAM" id="SSF56672">
    <property type="entry name" value="DNA/RNA polymerases"/>
    <property type="match status" value="1"/>
</dbReference>
<dbReference type="InterPro" id="IPR000477">
    <property type="entry name" value="RT_dom"/>
</dbReference>
<dbReference type="GO" id="GO:0071897">
    <property type="term" value="P:DNA biosynthetic process"/>
    <property type="evidence" value="ECO:0007669"/>
    <property type="project" value="UniProtKB-ARBA"/>
</dbReference>
<dbReference type="InterPro" id="IPR050951">
    <property type="entry name" value="Retrovirus_Pol_polyprotein"/>
</dbReference>
<dbReference type="Proteomes" id="UP001219518">
    <property type="component" value="Unassembled WGS sequence"/>
</dbReference>
<dbReference type="InterPro" id="IPR012337">
    <property type="entry name" value="RNaseH-like_sf"/>
</dbReference>
<dbReference type="InterPro" id="IPR054465">
    <property type="entry name" value="Integrase_p58-like_C"/>
</dbReference>
<dbReference type="InterPro" id="IPR043502">
    <property type="entry name" value="DNA/RNA_pol_sf"/>
</dbReference>
<dbReference type="GO" id="GO:0015074">
    <property type="term" value="P:DNA integration"/>
    <property type="evidence" value="ECO:0007669"/>
    <property type="project" value="InterPro"/>
</dbReference>
<dbReference type="GO" id="GO:0003676">
    <property type="term" value="F:nucleic acid binding"/>
    <property type="evidence" value="ECO:0007669"/>
    <property type="project" value="InterPro"/>
</dbReference>
<dbReference type="InterPro" id="IPR036397">
    <property type="entry name" value="RNaseH_sf"/>
</dbReference>
<feature type="domain" description="Integrase catalytic" evidence="1">
    <location>
        <begin position="271"/>
        <end position="438"/>
    </location>
</feature>
<dbReference type="PANTHER" id="PTHR37984">
    <property type="entry name" value="PROTEIN CBG26694"/>
    <property type="match status" value="1"/>
</dbReference>
<dbReference type="AlphaFoldDB" id="A0AAE1L9D7"/>
<dbReference type="Pfam" id="PF00665">
    <property type="entry name" value="rve"/>
    <property type="match status" value="1"/>
</dbReference>
<evidence type="ECO:0000259" key="1">
    <source>
        <dbReference type="PROSITE" id="PS50994"/>
    </source>
</evidence>
<protein>
    <submittedName>
        <fullName evidence="2">Gag-Pol polyprotein</fullName>
    </submittedName>
</protein>
<dbReference type="Gene3D" id="3.30.70.270">
    <property type="match status" value="1"/>
</dbReference>
<dbReference type="PROSITE" id="PS50994">
    <property type="entry name" value="INTEGRASE"/>
    <property type="match status" value="1"/>
</dbReference>
<dbReference type="SUPFAM" id="SSF53098">
    <property type="entry name" value="Ribonuclease H-like"/>
    <property type="match status" value="1"/>
</dbReference>
<dbReference type="EMBL" id="JAHWGI010000256">
    <property type="protein sequence ID" value="KAK3911283.1"/>
    <property type="molecule type" value="Genomic_DNA"/>
</dbReference>
<dbReference type="Gene3D" id="3.30.420.10">
    <property type="entry name" value="Ribonuclease H-like superfamily/Ribonuclease H"/>
    <property type="match status" value="1"/>
</dbReference>
<dbReference type="GO" id="GO:0042575">
    <property type="term" value="C:DNA polymerase complex"/>
    <property type="evidence" value="ECO:0007669"/>
    <property type="project" value="UniProtKB-ARBA"/>
</dbReference>
<reference evidence="2" key="2">
    <citation type="journal article" date="2023" name="BMC Genomics">
        <title>Pest status, molecular evolution, and epigenetic factors derived from the genome assembly of Frankliniella fusca, a thysanopteran phytovirus vector.</title>
        <authorList>
            <person name="Catto M.A."/>
            <person name="Labadie P.E."/>
            <person name="Jacobson A.L."/>
            <person name="Kennedy G.G."/>
            <person name="Srinivasan R."/>
            <person name="Hunt B.G."/>
        </authorList>
    </citation>
    <scope>NUCLEOTIDE SEQUENCE</scope>
    <source>
        <strain evidence="2">PL_HMW_Pooled</strain>
    </source>
</reference>
<reference evidence="2" key="1">
    <citation type="submission" date="2021-07" db="EMBL/GenBank/DDBJ databases">
        <authorList>
            <person name="Catto M.A."/>
            <person name="Jacobson A."/>
            <person name="Kennedy G."/>
            <person name="Labadie P."/>
            <person name="Hunt B.G."/>
            <person name="Srinivasan R."/>
        </authorList>
    </citation>
    <scope>NUCLEOTIDE SEQUENCE</scope>
    <source>
        <strain evidence="2">PL_HMW_Pooled</strain>
        <tissue evidence="2">Head</tissue>
    </source>
</reference>
<evidence type="ECO:0000313" key="2">
    <source>
        <dbReference type="EMBL" id="KAK3911283.1"/>
    </source>
</evidence>
<accession>A0AAE1L9D7</accession>
<keyword evidence="3" id="KW-1185">Reference proteome</keyword>
<dbReference type="Pfam" id="PF00078">
    <property type="entry name" value="RVT_1"/>
    <property type="match status" value="1"/>
</dbReference>
<proteinExistence type="predicted"/>
<dbReference type="Gene3D" id="3.10.10.10">
    <property type="entry name" value="HIV Type 1 Reverse Transcriptase, subunit A, domain 1"/>
    <property type="match status" value="1"/>
</dbReference>
<gene>
    <name evidence="2" type="ORF">KUF71_021064</name>
</gene>
<dbReference type="FunFam" id="3.30.420.10:FF:000032">
    <property type="entry name" value="Retrovirus-related Pol polyprotein from transposon 297-like Protein"/>
    <property type="match status" value="1"/>
</dbReference>
<dbReference type="PANTHER" id="PTHR37984:SF5">
    <property type="entry name" value="PROTEIN NYNRIN-LIKE"/>
    <property type="match status" value="1"/>
</dbReference>
<comment type="caution">
    <text evidence="2">The sequence shown here is derived from an EMBL/GenBank/DDBJ whole genome shotgun (WGS) entry which is preliminary data.</text>
</comment>
<dbReference type="InterPro" id="IPR001584">
    <property type="entry name" value="Integrase_cat-core"/>
</dbReference>
<name>A0AAE1L9D7_9NEOP</name>
<organism evidence="2 3">
    <name type="scientific">Frankliniella fusca</name>
    <dbReference type="NCBI Taxonomy" id="407009"/>
    <lineage>
        <taxon>Eukaryota</taxon>
        <taxon>Metazoa</taxon>
        <taxon>Ecdysozoa</taxon>
        <taxon>Arthropoda</taxon>
        <taxon>Hexapoda</taxon>
        <taxon>Insecta</taxon>
        <taxon>Pterygota</taxon>
        <taxon>Neoptera</taxon>
        <taxon>Paraneoptera</taxon>
        <taxon>Thysanoptera</taxon>
        <taxon>Terebrantia</taxon>
        <taxon>Thripoidea</taxon>
        <taxon>Thripidae</taxon>
        <taxon>Frankliniella</taxon>
    </lineage>
</organism>